<dbReference type="InterPro" id="IPR029063">
    <property type="entry name" value="SAM-dependent_MTases_sf"/>
</dbReference>
<keyword evidence="2 5" id="KW-0489">Methyltransferase</keyword>
<gene>
    <name evidence="8" type="ordered locus">Thivi_0318</name>
</gene>
<proteinExistence type="predicted"/>
<dbReference type="PANTHER" id="PTHR24422">
    <property type="entry name" value="CHEMOTAXIS PROTEIN METHYLTRANSFERASE"/>
    <property type="match status" value="1"/>
</dbReference>
<dbReference type="Gene3D" id="3.40.50.150">
    <property type="entry name" value="Vaccinia Virus protein VP39"/>
    <property type="match status" value="1"/>
</dbReference>
<evidence type="ECO:0000256" key="2">
    <source>
        <dbReference type="ARBA" id="ARBA00022603"/>
    </source>
</evidence>
<reference evidence="8 9" key="1">
    <citation type="submission" date="2012-06" db="EMBL/GenBank/DDBJ databases">
        <title>Complete sequence of Thiocystis violascens DSM 198.</title>
        <authorList>
            <consortium name="US DOE Joint Genome Institute"/>
            <person name="Lucas S."/>
            <person name="Han J."/>
            <person name="Lapidus A."/>
            <person name="Cheng J.-F."/>
            <person name="Goodwin L."/>
            <person name="Pitluck S."/>
            <person name="Peters L."/>
            <person name="Ovchinnikova G."/>
            <person name="Teshima H."/>
            <person name="Detter J.C."/>
            <person name="Han C."/>
            <person name="Tapia R."/>
            <person name="Land M."/>
            <person name="Hauser L."/>
            <person name="Kyrpides N."/>
            <person name="Ivanova N."/>
            <person name="Pagani I."/>
            <person name="Vogl K."/>
            <person name="Liu Z."/>
            <person name="Frigaard N.-U."/>
            <person name="Bryant D."/>
            <person name="Woyke T."/>
        </authorList>
    </citation>
    <scope>NUCLEOTIDE SEQUENCE [LARGE SCALE GENOMIC DNA]</scope>
    <source>
        <strain evidence="9">ATCC 17096 / DSM 198 / 6111</strain>
    </source>
</reference>
<dbReference type="GO" id="GO:0032259">
    <property type="term" value="P:methylation"/>
    <property type="evidence" value="ECO:0007669"/>
    <property type="project" value="UniProtKB-KW"/>
</dbReference>
<comment type="function">
    <text evidence="5">Methylation of the membrane-bound methyl-accepting chemotaxis proteins (MCP) to form gamma-glutamyl methyl ester residues in MCP.</text>
</comment>
<dbReference type="Pfam" id="PF01739">
    <property type="entry name" value="CheR"/>
    <property type="match status" value="1"/>
</dbReference>
<dbReference type="SUPFAM" id="SSF53335">
    <property type="entry name" value="S-adenosyl-L-methionine-dependent methyltransferases"/>
    <property type="match status" value="1"/>
</dbReference>
<dbReference type="eggNOG" id="COG1352">
    <property type="taxonomic scope" value="Bacteria"/>
</dbReference>
<dbReference type="EMBL" id="CP003154">
    <property type="protein sequence ID" value="AFL72387.1"/>
    <property type="molecule type" value="Genomic_DNA"/>
</dbReference>
<evidence type="ECO:0000313" key="8">
    <source>
        <dbReference type="EMBL" id="AFL72387.1"/>
    </source>
</evidence>
<evidence type="ECO:0000256" key="6">
    <source>
        <dbReference type="PIRSR" id="PIRSR000410-1"/>
    </source>
</evidence>
<dbReference type="AlphaFoldDB" id="I3Y5W9"/>
<dbReference type="SUPFAM" id="SSF47757">
    <property type="entry name" value="Chemotaxis receptor methyltransferase CheR, N-terminal domain"/>
    <property type="match status" value="1"/>
</dbReference>
<keyword evidence="4 5" id="KW-0949">S-adenosyl-L-methionine</keyword>
<evidence type="ECO:0000256" key="4">
    <source>
        <dbReference type="ARBA" id="ARBA00022691"/>
    </source>
</evidence>
<evidence type="ECO:0000256" key="3">
    <source>
        <dbReference type="ARBA" id="ARBA00022679"/>
    </source>
</evidence>
<comment type="catalytic activity">
    <reaction evidence="1 5">
        <text>L-glutamyl-[protein] + S-adenosyl-L-methionine = [protein]-L-glutamate 5-O-methyl ester + S-adenosyl-L-homocysteine</text>
        <dbReference type="Rhea" id="RHEA:24452"/>
        <dbReference type="Rhea" id="RHEA-COMP:10208"/>
        <dbReference type="Rhea" id="RHEA-COMP:10311"/>
        <dbReference type="ChEBI" id="CHEBI:29973"/>
        <dbReference type="ChEBI" id="CHEBI:57856"/>
        <dbReference type="ChEBI" id="CHEBI:59789"/>
        <dbReference type="ChEBI" id="CHEBI:82795"/>
        <dbReference type="EC" id="2.1.1.80"/>
    </reaction>
</comment>
<dbReference type="KEGG" id="tvi:Thivi_0318"/>
<dbReference type="PROSITE" id="PS50123">
    <property type="entry name" value="CHER"/>
    <property type="match status" value="1"/>
</dbReference>
<dbReference type="HOGENOM" id="CLU_025854_0_0_6"/>
<dbReference type="InterPro" id="IPR036804">
    <property type="entry name" value="CheR_N_sf"/>
</dbReference>
<dbReference type="PRINTS" id="PR00996">
    <property type="entry name" value="CHERMTFRASE"/>
</dbReference>
<evidence type="ECO:0000256" key="1">
    <source>
        <dbReference type="ARBA" id="ARBA00001541"/>
    </source>
</evidence>
<protein>
    <recommendedName>
        <fullName evidence="5">Chemotaxis protein methyltransferase</fullName>
        <ecNumber evidence="5">2.1.1.80</ecNumber>
    </recommendedName>
</protein>
<feature type="binding site" evidence="6">
    <location>
        <position position="96"/>
    </location>
    <ligand>
        <name>S-adenosyl-L-methionine</name>
        <dbReference type="ChEBI" id="CHEBI:59789"/>
    </ligand>
</feature>
<name>I3Y5W9_THIV6</name>
<dbReference type="InterPro" id="IPR026024">
    <property type="entry name" value="Chemotaxis_MeTrfase_CheR"/>
</dbReference>
<feature type="binding site" evidence="6">
    <location>
        <begin position="216"/>
        <end position="217"/>
    </location>
    <ligand>
        <name>S-adenosyl-L-methionine</name>
        <dbReference type="ChEBI" id="CHEBI:59789"/>
    </ligand>
</feature>
<feature type="binding site" evidence="6">
    <location>
        <position position="98"/>
    </location>
    <ligand>
        <name>S-adenosyl-L-methionine</name>
        <dbReference type="ChEBI" id="CHEBI:59789"/>
    </ligand>
</feature>
<keyword evidence="9" id="KW-1185">Reference proteome</keyword>
<feature type="binding site" evidence="6">
    <location>
        <position position="158"/>
    </location>
    <ligand>
        <name>S-adenosyl-L-methionine</name>
        <dbReference type="ChEBI" id="CHEBI:59789"/>
    </ligand>
</feature>
<dbReference type="PIRSF" id="PIRSF000410">
    <property type="entry name" value="CheR"/>
    <property type="match status" value="1"/>
</dbReference>
<feature type="binding site" evidence="6">
    <location>
        <position position="135"/>
    </location>
    <ligand>
        <name>S-adenosyl-L-methionine</name>
        <dbReference type="ChEBI" id="CHEBI:59789"/>
    </ligand>
</feature>
<sequence>MWKPDPLVKPQPIQTESEPLVEAVPLSEEDFERFRRFIHDRAGISLTPHKRQMVSSRLQRRLRHLGLRSFHAYLEYVSEPSQDRERQHLIDLLTTNETYFYREPAHFEFLLKDILPAYRGSPMRVWSAACSSGEEVYTLAMVLAEGLGMGDWRILGSDISSRMVEAARQGLYPLERAKRLPTDWLGKYCLKGVRSQAGNLLIDPRLKARVQLEQRNLKRPPADGALFDVVFLRNVLIYFDIPTKQQVIDGLTRAIQPGGYLFISHVESLHSLKTKLEMVRPSVFRKPLD</sequence>
<evidence type="ECO:0000256" key="5">
    <source>
        <dbReference type="PIRNR" id="PIRNR000410"/>
    </source>
</evidence>
<dbReference type="InterPro" id="IPR022641">
    <property type="entry name" value="CheR_N"/>
</dbReference>
<keyword evidence="3 5" id="KW-0808">Transferase</keyword>
<feature type="binding site" evidence="6">
    <location>
        <position position="102"/>
    </location>
    <ligand>
        <name>S-adenosyl-L-methionine</name>
        <dbReference type="ChEBI" id="CHEBI:59789"/>
    </ligand>
</feature>
<feature type="binding site" evidence="6">
    <location>
        <begin position="233"/>
        <end position="234"/>
    </location>
    <ligand>
        <name>S-adenosyl-L-methionine</name>
        <dbReference type="ChEBI" id="CHEBI:59789"/>
    </ligand>
</feature>
<dbReference type="GO" id="GO:0008983">
    <property type="term" value="F:protein-glutamate O-methyltransferase activity"/>
    <property type="evidence" value="ECO:0007669"/>
    <property type="project" value="UniProtKB-EC"/>
</dbReference>
<dbReference type="STRING" id="765911.Thivi_0318"/>
<organism evidence="8 9">
    <name type="scientific">Thiocystis violascens (strain ATCC 17096 / DSM 198 / 6111)</name>
    <name type="common">Chromatium violascens</name>
    <dbReference type="NCBI Taxonomy" id="765911"/>
    <lineage>
        <taxon>Bacteria</taxon>
        <taxon>Pseudomonadati</taxon>
        <taxon>Pseudomonadota</taxon>
        <taxon>Gammaproteobacteria</taxon>
        <taxon>Chromatiales</taxon>
        <taxon>Chromatiaceae</taxon>
        <taxon>Thiocystis</taxon>
    </lineage>
</organism>
<dbReference type="SMART" id="SM00138">
    <property type="entry name" value="MeTrc"/>
    <property type="match status" value="1"/>
</dbReference>
<dbReference type="RefSeq" id="WP_014776891.1">
    <property type="nucleotide sequence ID" value="NC_018012.1"/>
</dbReference>
<accession>I3Y5W9</accession>
<dbReference type="Proteomes" id="UP000006062">
    <property type="component" value="Chromosome"/>
</dbReference>
<evidence type="ECO:0000313" key="9">
    <source>
        <dbReference type="Proteomes" id="UP000006062"/>
    </source>
</evidence>
<evidence type="ECO:0000259" key="7">
    <source>
        <dbReference type="PROSITE" id="PS50123"/>
    </source>
</evidence>
<feature type="domain" description="CheR-type methyltransferase" evidence="7">
    <location>
        <begin position="19"/>
        <end position="289"/>
    </location>
</feature>
<dbReference type="PANTHER" id="PTHR24422:SF26">
    <property type="entry name" value="CHEMOTAXIS PROTEIN METHYLTRANSFERASE"/>
    <property type="match status" value="1"/>
</dbReference>
<dbReference type="OrthoDB" id="9816309at2"/>
<dbReference type="Gene3D" id="1.10.155.10">
    <property type="entry name" value="Chemotaxis receptor methyltransferase CheR, N-terminal domain"/>
    <property type="match status" value="1"/>
</dbReference>
<dbReference type="InterPro" id="IPR022642">
    <property type="entry name" value="CheR_C"/>
</dbReference>
<dbReference type="InterPro" id="IPR000780">
    <property type="entry name" value="CheR_MeTrfase"/>
</dbReference>
<dbReference type="InterPro" id="IPR050903">
    <property type="entry name" value="Bact_Chemotaxis_MeTrfase"/>
</dbReference>
<dbReference type="Pfam" id="PF03705">
    <property type="entry name" value="CheR_N"/>
    <property type="match status" value="1"/>
</dbReference>
<dbReference type="EC" id="2.1.1.80" evidence="5"/>